<protein>
    <submittedName>
        <fullName evidence="3">Uncharacterized protein</fullName>
    </submittedName>
</protein>
<dbReference type="KEGG" id="sbae:DSM104329_02624"/>
<keyword evidence="4" id="KW-1185">Reference proteome</keyword>
<evidence type="ECO:0000256" key="2">
    <source>
        <dbReference type="SAM" id="MobiDB-lite"/>
    </source>
</evidence>
<feature type="compositionally biased region" description="Pro residues" evidence="2">
    <location>
        <begin position="786"/>
        <end position="798"/>
    </location>
</feature>
<reference evidence="3" key="1">
    <citation type="journal article" date="2022" name="Int. J. Syst. Evol. Microbiol.">
        <title>Pseudomonas aegrilactucae sp. nov. and Pseudomonas morbosilactucae sp. nov., pathogens causing bacterial rot of lettuce in Japan.</title>
        <authorList>
            <person name="Sawada H."/>
            <person name="Fujikawa T."/>
            <person name="Satou M."/>
        </authorList>
    </citation>
    <scope>NUCLEOTIDE SEQUENCE</scope>
    <source>
        <strain evidence="3">0166_1</strain>
    </source>
</reference>
<gene>
    <name evidence="3" type="ORF">DSM104329_02624</name>
</gene>
<accession>A0A9E7C125</accession>
<keyword evidence="1" id="KW-0175">Coiled coil</keyword>
<dbReference type="EMBL" id="CP087164">
    <property type="protein sequence ID" value="UGS36224.1"/>
    <property type="molecule type" value="Genomic_DNA"/>
</dbReference>
<evidence type="ECO:0000313" key="3">
    <source>
        <dbReference type="EMBL" id="UGS36224.1"/>
    </source>
</evidence>
<proteinExistence type="predicted"/>
<feature type="region of interest" description="Disordered" evidence="2">
    <location>
        <begin position="765"/>
        <end position="805"/>
    </location>
</feature>
<feature type="coiled-coil region" evidence="1">
    <location>
        <begin position="727"/>
        <end position="754"/>
    </location>
</feature>
<dbReference type="Proteomes" id="UP001162834">
    <property type="component" value="Chromosome"/>
</dbReference>
<feature type="region of interest" description="Disordered" evidence="2">
    <location>
        <begin position="1029"/>
        <end position="1048"/>
    </location>
</feature>
<feature type="coiled-coil region" evidence="1">
    <location>
        <begin position="257"/>
        <end position="595"/>
    </location>
</feature>
<feature type="coiled-coil region" evidence="1">
    <location>
        <begin position="171"/>
        <end position="230"/>
    </location>
</feature>
<dbReference type="AlphaFoldDB" id="A0A9E7C125"/>
<evidence type="ECO:0000256" key="1">
    <source>
        <dbReference type="SAM" id="Coils"/>
    </source>
</evidence>
<dbReference type="Gene3D" id="1.10.287.1490">
    <property type="match status" value="1"/>
</dbReference>
<organism evidence="3 4">
    <name type="scientific">Capillimicrobium parvum</name>
    <dbReference type="NCBI Taxonomy" id="2884022"/>
    <lineage>
        <taxon>Bacteria</taxon>
        <taxon>Bacillati</taxon>
        <taxon>Actinomycetota</taxon>
        <taxon>Thermoleophilia</taxon>
        <taxon>Solirubrobacterales</taxon>
        <taxon>Capillimicrobiaceae</taxon>
        <taxon>Capillimicrobium</taxon>
    </lineage>
</organism>
<evidence type="ECO:0000313" key="4">
    <source>
        <dbReference type="Proteomes" id="UP001162834"/>
    </source>
</evidence>
<sequence>MDSPLEIERVEWLPWTPEVLEVRVSGRWGGAVPREPVELVVDAAGVRRRLRSTGAEVDAAGLWQASFAVPVELRSSLAAHLALQSGDRELALPAALPGPADGTPAPPPATVVDPGVLASMRARRENQADEGLLRRAQAAEATAATLETQLGHVEVRLRDALAEHDRAGARLRAAEQGAEAERRVRSEVQEERVAAQAQAERDVRALRERVRAAEEHAAALAGEMDAIRREGAEAQQAAAAARAAAERAIRGATADGGAEARREIERLRADAASLSGQLAGERRSRAAAEADLARQASRVAEVQATVSRLEGELARRGDVQRGVRDEIASLREALERVRAQAEAQAVQGSGARAALEELKTVAAGLRERIEELEHAERVARAAARQAGDALEERTRELSRASMELERLRTELSVARAADEARVAAVREAERAVEAARRQAAELQVRLDDETRRRFEAEAALRVELQREREAFGAEVAAAEREVAARIAAEREAYEEQATEIERLVGDVRATLALAGEQLGTRLEEAERRRDGALAERDAAIAERDAALAGVEATKREIAAELQDASAERVELGRRLAEAEASVAEARESVARARHAAEAEMMDAGADLARQLTDAEAARDALSAQVAARDEELARLRALVDEATRGEDELGRLVEAVAERAGAVAQGFERAVAGLAARIDAETGGLRAELDAERRARWVAEQELAAERARGAEGVHAAVADSLARTELESMRRDLAAAQEQLAGERARSAEVQEQREAATRVVADLGAAESRLKQREPIPPDDEPSPPDAPEPVDPTPIDPAAAAPAAAIDPAAAGEPAPFEVAAAGRSAPTDADADAEPTPLATRIAPAAGRRTTPWLARSLRALSRTDPDAAAALFLALIPAQGGLLRDPLTYALLVDDHGAYRVDVRADGATVEPRSAAEASEGTQVTVGGAIEMLAPLAAGDAPRRLRGVRIGEGRRRKLRKLVKARRAPLDLAELARRGIELPPAPLLAALAAAVEPAWTAGHAFSVRYDVTGAETVDVVVPSHGRPTVRRAGAGEHAPGPDARTAATVTLPAAALPAVLARTDLPAGTQPLVSGDPHTAAILHSWFDRAQGIPGG</sequence>
<name>A0A9E7C125_9ACTN</name>